<evidence type="ECO:0000256" key="1">
    <source>
        <dbReference type="SAM" id="Phobius"/>
    </source>
</evidence>
<evidence type="ECO:0000313" key="3">
    <source>
        <dbReference type="Proteomes" id="UP000283683"/>
    </source>
</evidence>
<name>A0A413DJ60_9FIRM</name>
<keyword evidence="1" id="KW-1133">Transmembrane helix</keyword>
<dbReference type="Proteomes" id="UP000283683">
    <property type="component" value="Unassembled WGS sequence"/>
</dbReference>
<keyword evidence="1" id="KW-0812">Transmembrane</keyword>
<reference evidence="2 3" key="1">
    <citation type="submission" date="2018-08" db="EMBL/GenBank/DDBJ databases">
        <title>A genome reference for cultivated species of the human gut microbiota.</title>
        <authorList>
            <person name="Zou Y."/>
            <person name="Xue W."/>
            <person name="Luo G."/>
        </authorList>
    </citation>
    <scope>NUCLEOTIDE SEQUENCE [LARGE SCALE GENOMIC DNA]</scope>
    <source>
        <strain evidence="2 3">AF06-19</strain>
    </source>
</reference>
<feature type="transmembrane region" description="Helical" evidence="1">
    <location>
        <begin position="20"/>
        <end position="40"/>
    </location>
</feature>
<keyword evidence="1" id="KW-0472">Membrane</keyword>
<dbReference type="AlphaFoldDB" id="A0A413DJ60"/>
<dbReference type="RefSeq" id="WP_087172014.1">
    <property type="nucleotide sequence ID" value="NZ_QSAZ01000012.1"/>
</dbReference>
<gene>
    <name evidence="2" type="ORF">DWV45_11960</name>
</gene>
<dbReference type="InterPro" id="IPR053824">
    <property type="entry name" value="DUF7010"/>
</dbReference>
<organism evidence="2 3">
    <name type="scientific">Agathobacter rectalis</name>
    <dbReference type="NCBI Taxonomy" id="39491"/>
    <lineage>
        <taxon>Bacteria</taxon>
        <taxon>Bacillati</taxon>
        <taxon>Bacillota</taxon>
        <taxon>Clostridia</taxon>
        <taxon>Lachnospirales</taxon>
        <taxon>Lachnospiraceae</taxon>
        <taxon>Agathobacter</taxon>
    </lineage>
</organism>
<feature type="transmembrane region" description="Helical" evidence="1">
    <location>
        <begin position="151"/>
        <end position="170"/>
    </location>
</feature>
<accession>A0A413DJ60</accession>
<proteinExistence type="predicted"/>
<sequence>MNLEDLRIDCAIKQKRGIHFISASIVIWLLVMMVQFLDLPILTKNLLTFCCTAPLLPLAFLMSKLLKIQFQDKSNPLNNLGILFSINQILYLLIAMWIYPTVPEKMLMVIAMIFGAHLLPYSWLYKSKTYMIMSVLIPIASLIVGCNSTRLILALMMLVFEIIFTALLIIENRKI</sequence>
<comment type="caution">
    <text evidence="2">The sequence shown here is derived from an EMBL/GenBank/DDBJ whole genome shotgun (WGS) entry which is preliminary data.</text>
</comment>
<feature type="transmembrane region" description="Helical" evidence="1">
    <location>
        <begin position="106"/>
        <end position="124"/>
    </location>
</feature>
<evidence type="ECO:0000313" key="2">
    <source>
        <dbReference type="EMBL" id="RGW86086.1"/>
    </source>
</evidence>
<dbReference type="Pfam" id="PF22765">
    <property type="entry name" value="DUF7010"/>
    <property type="match status" value="1"/>
</dbReference>
<feature type="transmembrane region" description="Helical" evidence="1">
    <location>
        <begin position="78"/>
        <end position="100"/>
    </location>
</feature>
<feature type="transmembrane region" description="Helical" evidence="1">
    <location>
        <begin position="46"/>
        <end position="66"/>
    </location>
</feature>
<dbReference type="EMBL" id="QSAZ01000012">
    <property type="protein sequence ID" value="RGW86086.1"/>
    <property type="molecule type" value="Genomic_DNA"/>
</dbReference>
<protein>
    <submittedName>
        <fullName evidence="2">Uncharacterized protein</fullName>
    </submittedName>
</protein>